<evidence type="ECO:0000313" key="4">
    <source>
        <dbReference type="EMBL" id="OJD35407.1"/>
    </source>
</evidence>
<reference evidence="4 5" key="1">
    <citation type="submission" date="2016-10" db="EMBL/GenBank/DDBJ databases">
        <title>Proteomics and genomics reveal pathogen-plant mechanisms compatible with a hemibiotrophic lifestyle of Diplodia corticola.</title>
        <authorList>
            <person name="Fernandes I."/>
            <person name="De Jonge R."/>
            <person name="Van De Peer Y."/>
            <person name="Devreese B."/>
            <person name="Alves A."/>
            <person name="Esteves A.C."/>
        </authorList>
    </citation>
    <scope>NUCLEOTIDE SEQUENCE [LARGE SCALE GENOMIC DNA]</scope>
    <source>
        <strain evidence="4 5">CBS 112549</strain>
    </source>
</reference>
<dbReference type="InterPro" id="IPR046529">
    <property type="entry name" value="DUF6594"/>
</dbReference>
<protein>
    <recommendedName>
        <fullName evidence="3">DUF6594 domain-containing protein</fullName>
    </recommendedName>
</protein>
<feature type="region of interest" description="Disordered" evidence="1">
    <location>
        <begin position="1"/>
        <end position="20"/>
    </location>
</feature>
<evidence type="ECO:0000256" key="1">
    <source>
        <dbReference type="SAM" id="MobiDB-lite"/>
    </source>
</evidence>
<dbReference type="PANTHER" id="PTHR34502:SF3">
    <property type="entry name" value="DUF6594 DOMAIN-CONTAINING PROTEIN"/>
    <property type="match status" value="1"/>
</dbReference>
<dbReference type="PANTHER" id="PTHR34502">
    <property type="entry name" value="DUF6594 DOMAIN-CONTAINING PROTEIN-RELATED"/>
    <property type="match status" value="1"/>
</dbReference>
<dbReference type="EMBL" id="MNUE01000017">
    <property type="protein sequence ID" value="OJD35407.1"/>
    <property type="molecule type" value="Genomic_DNA"/>
</dbReference>
<keyword evidence="5" id="KW-1185">Reference proteome</keyword>
<dbReference type="Pfam" id="PF20237">
    <property type="entry name" value="DUF6594"/>
    <property type="match status" value="1"/>
</dbReference>
<accession>A0A1J9S4E4</accession>
<evidence type="ECO:0000256" key="2">
    <source>
        <dbReference type="SAM" id="Phobius"/>
    </source>
</evidence>
<organism evidence="4 5">
    <name type="scientific">Diplodia corticola</name>
    <dbReference type="NCBI Taxonomy" id="236234"/>
    <lineage>
        <taxon>Eukaryota</taxon>
        <taxon>Fungi</taxon>
        <taxon>Dikarya</taxon>
        <taxon>Ascomycota</taxon>
        <taxon>Pezizomycotina</taxon>
        <taxon>Dothideomycetes</taxon>
        <taxon>Dothideomycetes incertae sedis</taxon>
        <taxon>Botryosphaeriales</taxon>
        <taxon>Botryosphaeriaceae</taxon>
        <taxon>Diplodia</taxon>
    </lineage>
</organism>
<evidence type="ECO:0000259" key="3">
    <source>
        <dbReference type="Pfam" id="PF20237"/>
    </source>
</evidence>
<dbReference type="OrthoDB" id="3533814at2759"/>
<comment type="caution">
    <text evidence="4">The sequence shown here is derived from an EMBL/GenBank/DDBJ whole genome shotgun (WGS) entry which is preliminary data.</text>
</comment>
<feature type="domain" description="DUF6594" evidence="3">
    <location>
        <begin position="71"/>
        <end position="328"/>
    </location>
</feature>
<dbReference type="Proteomes" id="UP000183809">
    <property type="component" value="Unassembled WGS sequence"/>
</dbReference>
<dbReference type="STRING" id="236234.A0A1J9S4E4"/>
<sequence>MGAMAAEPDLESDSKADSKADIKAGATIEAETATLATGSSLTLSEQMQPAETDGRFANVKAKPVADYPAGYPQLASFIDCDSNFRVYRRFGQLRNRVLLHRQHELTQLEKELDDLDERDSTSNRVELSFRLASISYDEAQSDSPRKELIERIDAKLEHYDALLTRERDSLAMDKPTKRNLQSLINFVWNTKMLAEEEIDYLNREDDFVILAKDQDSPFHVSLETLLAKKPLSWLQPMFVSKTQAEKAKGSEEVPIILFSKTRVNALIRVIVTLVTVALLMIPVCLLFSLGLSDKIKVVFVLLFVIVFPIAISIFAQPKSHELFAATAA</sequence>
<evidence type="ECO:0000313" key="5">
    <source>
        <dbReference type="Proteomes" id="UP000183809"/>
    </source>
</evidence>
<proteinExistence type="predicted"/>
<keyword evidence="2" id="KW-1133">Transmembrane helix</keyword>
<dbReference type="RefSeq" id="XP_020131667.1">
    <property type="nucleotide sequence ID" value="XM_020271614.1"/>
</dbReference>
<name>A0A1J9S4E4_9PEZI</name>
<keyword evidence="2" id="KW-0812">Transmembrane</keyword>
<feature type="transmembrane region" description="Helical" evidence="2">
    <location>
        <begin position="265"/>
        <end position="289"/>
    </location>
</feature>
<keyword evidence="2" id="KW-0472">Membrane</keyword>
<dbReference type="AlphaFoldDB" id="A0A1J9S4E4"/>
<feature type="transmembrane region" description="Helical" evidence="2">
    <location>
        <begin position="295"/>
        <end position="315"/>
    </location>
</feature>
<gene>
    <name evidence="4" type="ORF">BKCO1_17000149</name>
</gene>
<dbReference type="GeneID" id="31011873"/>